<evidence type="ECO:0000313" key="1">
    <source>
        <dbReference type="EMBL" id="ABO35596.1"/>
    </source>
</evidence>
<accession>A4FZG2</accession>
<dbReference type="GeneID" id="4929169"/>
<dbReference type="HOGENOM" id="CLU_1458208_0_0_2"/>
<protein>
    <submittedName>
        <fullName evidence="1">Uncharacterized protein</fullName>
    </submittedName>
</protein>
<dbReference type="EMBL" id="CP000609">
    <property type="protein sequence ID" value="ABO35596.1"/>
    <property type="molecule type" value="Genomic_DNA"/>
</dbReference>
<dbReference type="AlphaFoldDB" id="A4FZG2"/>
<dbReference type="Proteomes" id="UP000000253">
    <property type="component" value="Chromosome"/>
</dbReference>
<evidence type="ECO:0000313" key="2">
    <source>
        <dbReference type="Proteomes" id="UP000000253"/>
    </source>
</evidence>
<sequence>MVFLAVLLQVYCTDDSERKKYQEMAKDKGFSSVGSYAKFCMNMVDKIYEKGNESTDTKLDKIISLLENVQFTSNESNDKVTTALQDLSDYLVSIYTDTEIQDMYVKIKDYLRSKDEDIWTAWDEILVVLNYSNDDRKINLFKYILANHREFGATVEQRVEEGKVYFRLRDLMLPMGEDYEIITRN</sequence>
<proteinExistence type="predicted"/>
<organism evidence="1 2">
    <name type="scientific">Methanococcus maripaludis (strain C5 / ATCC BAA-1333)</name>
    <dbReference type="NCBI Taxonomy" id="402880"/>
    <lineage>
        <taxon>Archaea</taxon>
        <taxon>Methanobacteriati</taxon>
        <taxon>Methanobacteriota</taxon>
        <taxon>Methanomada group</taxon>
        <taxon>Methanococci</taxon>
        <taxon>Methanococcales</taxon>
        <taxon>Methanococcaceae</taxon>
        <taxon>Methanococcus</taxon>
    </lineage>
</organism>
<dbReference type="RefSeq" id="WP_011869047.1">
    <property type="nucleotide sequence ID" value="NC_009135.1"/>
</dbReference>
<gene>
    <name evidence="1" type="ordered locus">MmarC5_1298</name>
</gene>
<dbReference type="KEGG" id="mmq:MmarC5_1298"/>
<name>A4FZG2_METM5</name>
<dbReference type="eggNOG" id="arCOG09534">
    <property type="taxonomic scope" value="Archaea"/>
</dbReference>
<dbReference type="STRING" id="402880.MmarC5_1298"/>
<reference evidence="1 2" key="1">
    <citation type="submission" date="2007-03" db="EMBL/GenBank/DDBJ databases">
        <title>Complete sequence of chromosome of Methanococcus maripaludis C5.</title>
        <authorList>
            <consortium name="US DOE Joint Genome Institute"/>
            <person name="Copeland A."/>
            <person name="Lucas S."/>
            <person name="Lapidus A."/>
            <person name="Barry K."/>
            <person name="Glavina del Rio T."/>
            <person name="Dalin E."/>
            <person name="Tice H."/>
            <person name="Pitluck S."/>
            <person name="Chertkov O."/>
            <person name="Brettin T."/>
            <person name="Bruce D."/>
            <person name="Han C."/>
            <person name="Detter J.C."/>
            <person name="Schmutz J."/>
            <person name="Larimer F."/>
            <person name="Land M."/>
            <person name="Hauser L."/>
            <person name="Kyrpides N."/>
            <person name="Mikhailova N."/>
            <person name="Sieprawska-Lupa M."/>
            <person name="Whitman W.B."/>
            <person name="Richardson P."/>
        </authorList>
    </citation>
    <scope>NUCLEOTIDE SEQUENCE [LARGE SCALE GENOMIC DNA]</scope>
    <source>
        <strain evidence="2">C5 / ATCC BAA-1333</strain>
    </source>
</reference>